<feature type="transmembrane region" description="Helical" evidence="4">
    <location>
        <begin position="103"/>
        <end position="121"/>
    </location>
</feature>
<dbReference type="GO" id="GO:0052621">
    <property type="term" value="F:diguanylate cyclase activity"/>
    <property type="evidence" value="ECO:0007669"/>
    <property type="project" value="UniProtKB-EC"/>
</dbReference>
<accession>A0A0A0F8Q3</accession>
<dbReference type="eggNOG" id="COG3706">
    <property type="taxonomic scope" value="Bacteria"/>
</dbReference>
<reference evidence="6 7" key="1">
    <citation type="journal article" date="2015" name="Stand. Genomic Sci.">
        <title>Genomic information of the arsenic-resistant bacterium Lysobacter arseniciresistens type strain ZS79(T) and comparison of Lysobacter draft genomes.</title>
        <authorList>
            <person name="Liu L."/>
            <person name="Zhang S."/>
            <person name="Luo M."/>
            <person name="Wang G."/>
        </authorList>
    </citation>
    <scope>NUCLEOTIDE SEQUENCE [LARGE SCALE GENOMIC DNA]</scope>
    <source>
        <strain evidence="6 7">ZS79</strain>
    </source>
</reference>
<keyword evidence="7" id="KW-1185">Reference proteome</keyword>
<gene>
    <name evidence="6" type="ORF">N799_00970</name>
</gene>
<dbReference type="PROSITE" id="PS50887">
    <property type="entry name" value="GGDEF"/>
    <property type="match status" value="1"/>
</dbReference>
<proteinExistence type="predicted"/>
<evidence type="ECO:0000259" key="5">
    <source>
        <dbReference type="PROSITE" id="PS50887"/>
    </source>
</evidence>
<dbReference type="STRING" id="913325.N799_00970"/>
<protein>
    <recommendedName>
        <fullName evidence="2">diguanylate cyclase</fullName>
        <ecNumber evidence="2">2.7.7.65</ecNumber>
    </recommendedName>
</protein>
<feature type="domain" description="GGDEF" evidence="5">
    <location>
        <begin position="263"/>
        <end position="390"/>
    </location>
</feature>
<comment type="cofactor">
    <cofactor evidence="1">
        <name>Mg(2+)</name>
        <dbReference type="ChEBI" id="CHEBI:18420"/>
    </cofactor>
</comment>
<dbReference type="PANTHER" id="PTHR45138">
    <property type="entry name" value="REGULATORY COMPONENTS OF SENSORY TRANSDUCTION SYSTEM"/>
    <property type="match status" value="1"/>
</dbReference>
<sequence length="390" mass="42368">MDHEARVATLPGARFRARAQRRVRHLADAVLGADNRLRIRVTQWLITVIVYAGCGLVFGLAVHGDWVSVGGPALAWCVFVASNLVAVYIALRTGWSARFQDAGLTTVQIVMGVVAVCWAYVLAGPFRTAVLLALLLTLVYGAFSLGWRRIMAVTGFALLALVAAIVIRNGAVGADSGRPQVEGLRIDLFNLGMTTVLLPATSLVAARLSSLRGKLRLERRALKQALGEVQRLATRDELTGLPNRRHMQELLDREHARHERSPQVFSVALIDLDHFKRINDCHGHAAGDAVLRSFALTAVAGLRGQDVMGRWGGEEFLLLMPGTAADQALASVQRMLGKVRHLPYMADEALSFSAGVAEYRAGDTIAQLLEQADARMYAAKRAGRGIVRLD</sequence>
<comment type="caution">
    <text evidence="6">The sequence shown here is derived from an EMBL/GenBank/DDBJ whole genome shotgun (WGS) entry which is preliminary data.</text>
</comment>
<dbReference type="EMBL" id="AVPT01000001">
    <property type="protein sequence ID" value="KGM57772.1"/>
    <property type="molecule type" value="Genomic_DNA"/>
</dbReference>
<evidence type="ECO:0000313" key="7">
    <source>
        <dbReference type="Proteomes" id="UP000029989"/>
    </source>
</evidence>
<dbReference type="SUPFAM" id="SSF55073">
    <property type="entry name" value="Nucleotide cyclase"/>
    <property type="match status" value="1"/>
</dbReference>
<dbReference type="PANTHER" id="PTHR45138:SF9">
    <property type="entry name" value="DIGUANYLATE CYCLASE DGCM-RELATED"/>
    <property type="match status" value="1"/>
</dbReference>
<dbReference type="InterPro" id="IPR043128">
    <property type="entry name" value="Rev_trsase/Diguanyl_cyclase"/>
</dbReference>
<dbReference type="GO" id="GO:0043709">
    <property type="term" value="P:cell adhesion involved in single-species biofilm formation"/>
    <property type="evidence" value="ECO:0007669"/>
    <property type="project" value="TreeGrafter"/>
</dbReference>
<feature type="transmembrane region" description="Helical" evidence="4">
    <location>
        <begin position="44"/>
        <end position="61"/>
    </location>
</feature>
<keyword evidence="4" id="KW-1133">Transmembrane helix</keyword>
<dbReference type="EC" id="2.7.7.65" evidence="2"/>
<organism evidence="6 7">
    <name type="scientific">Lysobacter arseniciresistens ZS79</name>
    <dbReference type="NCBI Taxonomy" id="913325"/>
    <lineage>
        <taxon>Bacteria</taxon>
        <taxon>Pseudomonadati</taxon>
        <taxon>Pseudomonadota</taxon>
        <taxon>Gammaproteobacteria</taxon>
        <taxon>Lysobacterales</taxon>
        <taxon>Lysobacteraceae</taxon>
        <taxon>Novilysobacter</taxon>
    </lineage>
</organism>
<dbReference type="InterPro" id="IPR000160">
    <property type="entry name" value="GGDEF_dom"/>
</dbReference>
<dbReference type="GO" id="GO:1902201">
    <property type="term" value="P:negative regulation of bacterial-type flagellum-dependent cell motility"/>
    <property type="evidence" value="ECO:0007669"/>
    <property type="project" value="TreeGrafter"/>
</dbReference>
<keyword evidence="4" id="KW-0472">Membrane</keyword>
<evidence type="ECO:0000256" key="3">
    <source>
        <dbReference type="ARBA" id="ARBA00034247"/>
    </source>
</evidence>
<feature type="transmembrane region" description="Helical" evidence="4">
    <location>
        <begin position="127"/>
        <end position="143"/>
    </location>
</feature>
<comment type="catalytic activity">
    <reaction evidence="3">
        <text>2 GTP = 3',3'-c-di-GMP + 2 diphosphate</text>
        <dbReference type="Rhea" id="RHEA:24898"/>
        <dbReference type="ChEBI" id="CHEBI:33019"/>
        <dbReference type="ChEBI" id="CHEBI:37565"/>
        <dbReference type="ChEBI" id="CHEBI:58805"/>
        <dbReference type="EC" id="2.7.7.65"/>
    </reaction>
</comment>
<keyword evidence="4" id="KW-0812">Transmembrane</keyword>
<evidence type="ECO:0000256" key="4">
    <source>
        <dbReference type="SAM" id="Phobius"/>
    </source>
</evidence>
<dbReference type="AlphaFoldDB" id="A0A0A0F8Q3"/>
<dbReference type="RefSeq" id="WP_036206433.1">
    <property type="nucleotide sequence ID" value="NZ_AVPT01000001.1"/>
</dbReference>
<name>A0A0A0F8Q3_9GAMM</name>
<dbReference type="Proteomes" id="UP000029989">
    <property type="component" value="Unassembled WGS sequence"/>
</dbReference>
<feature type="transmembrane region" description="Helical" evidence="4">
    <location>
        <begin position="188"/>
        <end position="210"/>
    </location>
</feature>
<dbReference type="FunFam" id="3.30.70.270:FF:000001">
    <property type="entry name" value="Diguanylate cyclase domain protein"/>
    <property type="match status" value="1"/>
</dbReference>
<feature type="transmembrane region" description="Helical" evidence="4">
    <location>
        <begin position="73"/>
        <end position="91"/>
    </location>
</feature>
<evidence type="ECO:0000313" key="6">
    <source>
        <dbReference type="EMBL" id="KGM57772.1"/>
    </source>
</evidence>
<evidence type="ECO:0000256" key="1">
    <source>
        <dbReference type="ARBA" id="ARBA00001946"/>
    </source>
</evidence>
<dbReference type="CDD" id="cd01949">
    <property type="entry name" value="GGDEF"/>
    <property type="match status" value="1"/>
</dbReference>
<evidence type="ECO:0000256" key="2">
    <source>
        <dbReference type="ARBA" id="ARBA00012528"/>
    </source>
</evidence>
<dbReference type="Gene3D" id="3.30.70.270">
    <property type="match status" value="1"/>
</dbReference>
<dbReference type="InterPro" id="IPR050469">
    <property type="entry name" value="Diguanylate_Cyclase"/>
</dbReference>
<feature type="transmembrane region" description="Helical" evidence="4">
    <location>
        <begin position="150"/>
        <end position="168"/>
    </location>
</feature>
<dbReference type="OrthoDB" id="9803824at2"/>
<dbReference type="InterPro" id="IPR029787">
    <property type="entry name" value="Nucleotide_cyclase"/>
</dbReference>
<dbReference type="Pfam" id="PF00990">
    <property type="entry name" value="GGDEF"/>
    <property type="match status" value="1"/>
</dbReference>
<dbReference type="GO" id="GO:0005886">
    <property type="term" value="C:plasma membrane"/>
    <property type="evidence" value="ECO:0007669"/>
    <property type="project" value="TreeGrafter"/>
</dbReference>
<dbReference type="NCBIfam" id="TIGR00254">
    <property type="entry name" value="GGDEF"/>
    <property type="match status" value="1"/>
</dbReference>
<dbReference type="SMART" id="SM00267">
    <property type="entry name" value="GGDEF"/>
    <property type="match status" value="1"/>
</dbReference>